<gene>
    <name evidence="1" type="ORF">F8A88_10420</name>
</gene>
<organism evidence="1 2">
    <name type="scientific">Pseudodesulfovibrio senegalensis</name>
    <dbReference type="NCBI Taxonomy" id="1721087"/>
    <lineage>
        <taxon>Bacteria</taxon>
        <taxon>Pseudomonadati</taxon>
        <taxon>Thermodesulfobacteriota</taxon>
        <taxon>Desulfovibrionia</taxon>
        <taxon>Desulfovibrionales</taxon>
        <taxon>Desulfovibrionaceae</taxon>
    </lineage>
</organism>
<dbReference type="RefSeq" id="WP_151151099.1">
    <property type="nucleotide sequence ID" value="NZ_WAIE01000004.1"/>
</dbReference>
<dbReference type="OrthoDB" id="163426at2"/>
<evidence type="ECO:0000313" key="2">
    <source>
        <dbReference type="Proteomes" id="UP000438699"/>
    </source>
</evidence>
<dbReference type="EMBL" id="WAIE01000004">
    <property type="protein sequence ID" value="KAB1441356.1"/>
    <property type="molecule type" value="Genomic_DNA"/>
</dbReference>
<reference evidence="1 2" key="1">
    <citation type="journal article" date="2017" name="Int. J. Syst. Evol. Microbiol.">
        <title>Desulfovibrio senegalensis sp. nov., a mesophilic sulfate reducer isolated from marine sediment.</title>
        <authorList>
            <person name="Thioye A."/>
            <person name="Gam Z.B.A."/>
            <person name="Mbengue M."/>
            <person name="Cayol J.L."/>
            <person name="Joseph-Bartoli M."/>
            <person name="Toure-Kane C."/>
            <person name="Labat M."/>
        </authorList>
    </citation>
    <scope>NUCLEOTIDE SEQUENCE [LARGE SCALE GENOMIC DNA]</scope>
    <source>
        <strain evidence="1 2">DSM 101509</strain>
    </source>
</reference>
<dbReference type="AlphaFoldDB" id="A0A6N6N2U2"/>
<comment type="caution">
    <text evidence="1">The sequence shown here is derived from an EMBL/GenBank/DDBJ whole genome shotgun (WGS) entry which is preliminary data.</text>
</comment>
<name>A0A6N6N2U2_9BACT</name>
<sequence length="155" mass="16355">MLDDMGLELLRLSGAGYCCSQIFVKLALDEMGRDNPDLLRAMTGLCHGMGDCAGTCGVLSGAACVLGMHAGKGGDMEQPDERLALMLEQLNQWFRERCAGQFGGIGCGEITGGNCSAPDQSVCGALLNETYAQVRSILAENGFDPSLGRDDDHGF</sequence>
<accession>A0A6N6N2U2</accession>
<proteinExistence type="predicted"/>
<dbReference type="Pfam" id="PF09719">
    <property type="entry name" value="C_GCAxxG_C_C"/>
    <property type="match status" value="1"/>
</dbReference>
<dbReference type="InterPro" id="IPR010181">
    <property type="entry name" value="CGCAxxGCC_motif"/>
</dbReference>
<evidence type="ECO:0000313" key="1">
    <source>
        <dbReference type="EMBL" id="KAB1441356.1"/>
    </source>
</evidence>
<dbReference type="NCBIfam" id="NF045669">
    <property type="entry name" value="DVU1555_fam_CGA"/>
    <property type="match status" value="1"/>
</dbReference>
<dbReference type="Proteomes" id="UP000438699">
    <property type="component" value="Unassembled WGS sequence"/>
</dbReference>
<keyword evidence="2" id="KW-1185">Reference proteome</keyword>
<protein>
    <submittedName>
        <fullName evidence="1">C_GCAxxG_C_C family protein</fullName>
    </submittedName>
</protein>